<dbReference type="GO" id="GO:0016747">
    <property type="term" value="F:acyltransferase activity, transferring groups other than amino-acyl groups"/>
    <property type="evidence" value="ECO:0007669"/>
    <property type="project" value="InterPro"/>
</dbReference>
<keyword evidence="3" id="KW-1185">Reference proteome</keyword>
<gene>
    <name evidence="2" type="ORF">BCV69DRAFT_313847</name>
</gene>
<dbReference type="SUPFAM" id="SSF55729">
    <property type="entry name" value="Acyl-CoA N-acyltransferases (Nat)"/>
    <property type="match status" value="1"/>
</dbReference>
<reference evidence="2 3" key="1">
    <citation type="journal article" date="2018" name="Mol. Biol. Evol.">
        <title>Broad Genomic Sampling Reveals a Smut Pathogenic Ancestry of the Fungal Clade Ustilaginomycotina.</title>
        <authorList>
            <person name="Kijpornyongpan T."/>
            <person name="Mondo S.J."/>
            <person name="Barry K."/>
            <person name="Sandor L."/>
            <person name="Lee J."/>
            <person name="Lipzen A."/>
            <person name="Pangilinan J."/>
            <person name="LaButti K."/>
            <person name="Hainaut M."/>
            <person name="Henrissat B."/>
            <person name="Grigoriev I.V."/>
            <person name="Spatafora J.W."/>
            <person name="Aime M.C."/>
        </authorList>
    </citation>
    <scope>NUCLEOTIDE SEQUENCE [LARGE SCALE GENOMIC DNA]</scope>
    <source>
        <strain evidence="2 3">MCA 4718</strain>
    </source>
</reference>
<feature type="domain" description="N-acetyltransferase" evidence="1">
    <location>
        <begin position="31"/>
        <end position="90"/>
    </location>
</feature>
<evidence type="ECO:0000259" key="1">
    <source>
        <dbReference type="Pfam" id="PF00583"/>
    </source>
</evidence>
<evidence type="ECO:0000313" key="3">
    <source>
        <dbReference type="Proteomes" id="UP000245942"/>
    </source>
</evidence>
<organism evidence="2 3">
    <name type="scientific">Pseudomicrostroma glucosiphilum</name>
    <dbReference type="NCBI Taxonomy" id="1684307"/>
    <lineage>
        <taxon>Eukaryota</taxon>
        <taxon>Fungi</taxon>
        <taxon>Dikarya</taxon>
        <taxon>Basidiomycota</taxon>
        <taxon>Ustilaginomycotina</taxon>
        <taxon>Exobasidiomycetes</taxon>
        <taxon>Microstromatales</taxon>
        <taxon>Microstromatales incertae sedis</taxon>
        <taxon>Pseudomicrostroma</taxon>
    </lineage>
</organism>
<dbReference type="AlphaFoldDB" id="A0A316U473"/>
<dbReference type="InterPro" id="IPR000182">
    <property type="entry name" value="GNAT_dom"/>
</dbReference>
<dbReference type="InterPro" id="IPR016181">
    <property type="entry name" value="Acyl_CoA_acyltransferase"/>
</dbReference>
<dbReference type="CDD" id="cd04301">
    <property type="entry name" value="NAT_SF"/>
    <property type="match status" value="1"/>
</dbReference>
<accession>A0A316U473</accession>
<dbReference type="Pfam" id="PF00583">
    <property type="entry name" value="Acetyltransf_1"/>
    <property type="match status" value="1"/>
</dbReference>
<protein>
    <recommendedName>
        <fullName evidence="1">N-acetyltransferase domain-containing protein</fullName>
    </recommendedName>
</protein>
<evidence type="ECO:0000313" key="2">
    <source>
        <dbReference type="EMBL" id="PWN19608.1"/>
    </source>
</evidence>
<dbReference type="Gene3D" id="3.40.630.30">
    <property type="match status" value="1"/>
</dbReference>
<proteinExistence type="predicted"/>
<sequence length="175" mass="18716">MALRLRGVADPAVRSVVAFSGTDDGVPGNRGEIIGHIELGPPGGFSPLTNVCDWELLSVYSSCRGKGIAAQLIRYALAVALGPAQVQEKLGVHLNRSLESAQQSRNGTTQPAGTTRSDAKHALGVITINENVVGRSFYTKLGGKLTETYTVTLLDEKIGCVAFVWDWEGIHRLML</sequence>
<dbReference type="Proteomes" id="UP000245942">
    <property type="component" value="Unassembled WGS sequence"/>
</dbReference>
<dbReference type="RefSeq" id="XP_025346768.1">
    <property type="nucleotide sequence ID" value="XM_025495064.1"/>
</dbReference>
<dbReference type="GeneID" id="37016798"/>
<name>A0A316U473_9BASI</name>
<dbReference type="EMBL" id="KZ819331">
    <property type="protein sequence ID" value="PWN19608.1"/>
    <property type="molecule type" value="Genomic_DNA"/>
</dbReference>